<dbReference type="InterPro" id="IPR025256">
    <property type="entry name" value="TM7S3/TM198-like_dom"/>
</dbReference>
<feature type="transmembrane region" description="Helical" evidence="6">
    <location>
        <begin position="167"/>
        <end position="188"/>
    </location>
</feature>
<evidence type="ECO:0000256" key="3">
    <source>
        <dbReference type="ARBA" id="ARBA00022989"/>
    </source>
</evidence>
<reference evidence="10" key="1">
    <citation type="submission" date="2012-06" db="EMBL/GenBank/DDBJ databases">
        <title>The genome sequence of Coniosporium apollinis CBS 100218.</title>
        <authorList>
            <consortium name="The Broad Institute Genome Sequencing Platform"/>
            <person name="Cuomo C."/>
            <person name="Gorbushina A."/>
            <person name="Noack S."/>
            <person name="Walker B."/>
            <person name="Young S.K."/>
            <person name="Zeng Q."/>
            <person name="Gargeya S."/>
            <person name="Fitzgerald M."/>
            <person name="Haas B."/>
            <person name="Abouelleil A."/>
            <person name="Alvarado L."/>
            <person name="Arachchi H.M."/>
            <person name="Berlin A.M."/>
            <person name="Chapman S.B."/>
            <person name="Goldberg J."/>
            <person name="Griggs A."/>
            <person name="Gujja S."/>
            <person name="Hansen M."/>
            <person name="Howarth C."/>
            <person name="Imamovic A."/>
            <person name="Larimer J."/>
            <person name="McCowan C."/>
            <person name="Montmayeur A."/>
            <person name="Murphy C."/>
            <person name="Neiman D."/>
            <person name="Pearson M."/>
            <person name="Priest M."/>
            <person name="Roberts A."/>
            <person name="Saif S."/>
            <person name="Shea T."/>
            <person name="Sisk P."/>
            <person name="Sykes S."/>
            <person name="Wortman J."/>
            <person name="Nusbaum C."/>
            <person name="Birren B."/>
        </authorList>
    </citation>
    <scope>NUCLEOTIDE SEQUENCE [LARGE SCALE GENOMIC DNA]</scope>
    <source>
        <strain evidence="10">CBS 100218</strain>
    </source>
</reference>
<dbReference type="AlphaFoldDB" id="R7YVI1"/>
<keyword evidence="7" id="KW-0732">Signal</keyword>
<evidence type="ECO:0000313" key="10">
    <source>
        <dbReference type="Proteomes" id="UP000016924"/>
    </source>
</evidence>
<dbReference type="OrthoDB" id="102260at2759"/>
<sequence>MISIRYLLVALAVLLLCSNPTTASRYALGARQETRNDSPSPTPSPTPSRTADGSTQTETAVTSSDESTRTTDPSSTSDGSAVETTRASSTSVNQSITSIPIAASGTGADASPTLPNGAPLPTSDNSTTTGNALPIQPKVTPSTGIMGVFLLASGLVYTIIGIKNRWLYISMSAAYLTSLAVTVLIIYVMNPPVSDAVQGAFFVAACVTGCILGALALIFQDVTEGLGCLLGGFCLSMWFLSVREGSLIRSGTGRAIFIGVMSCVAFSLSFSRYTRTYGLIVSIAFAGATAMVLGIDCFSCAGLKEFWIYIWNINSDLFPLHTNTYPITRGIRVEIACTIVFFIFGLMSQFKLWKVIKERRQKKELERRERDDSLERMEEEAGRRIENDLGRERAEWEAVYGDKRTKVNGANSSDDSMHKGSLSVKDARRTSSDSIEMDDLGSIREESRQGLMARGSSKKNGASRITVRVAQDDDIHQIDPQGNLIQAPNEASSRNSIRHGSSSTSLRASTDLPRPDGAVHRISSSPRASHRSSAPPPPPIIPLPFRIPDSGGEDEDDTASVSTIPETLPAERPKSKRASAASALRRLSINRGSRDLGESQEALVVPHIEDDARSSVAATFDEIDEDRISLPALSPPTSPVANGFEKGLLAPPSPNKRPRSLVDTGEPTSELPTRSAMSEGGTPIEPHGADILKPHPPSGADEDLAGTAALRKSLTASTDPKANDKRKRLSLANQQGQSVLSGTRREDAKSVSRKSSPASDISEDAVVRELVKENLPANLSKVVLSYRTNEWAKHLEAAERPQFDELEPASPGMRVDSGFREAAAPVPEALQPASNNPFRHSMGRSASGSPNIGLQDGTLDTTTPLRNSSATKLVTRGLRNSSTPLINETLVESPIEEQHSPADMVAPSPLPSGTLLGRREGILRSKPQSTSFMPYMTPYPSGSTPSVAVIAPSDSASVRGLNLDLEPDSDNISLSSRKQQLLDGSGGENMSLAERKALIQRQQAAQLQAQAQAQILAQQRNRQGTWPLLPDAQPYSHLPNSGAALRQTFNSHQPRRSSAIDPRRQETTLANWRSSLALDKVPAGPIVVDEGRRAAMLAEQRQRQIAALQEQSAKEYRDGMVGGLMRRGDMLDAHREALRRMQAGANV</sequence>
<feature type="compositionally biased region" description="Polar residues" evidence="5">
    <location>
        <begin position="49"/>
        <end position="61"/>
    </location>
</feature>
<evidence type="ECO:0000256" key="6">
    <source>
        <dbReference type="SAM" id="Phobius"/>
    </source>
</evidence>
<organism evidence="9 10">
    <name type="scientific">Coniosporium apollinis (strain CBS 100218)</name>
    <name type="common">Rock-inhabiting black yeast</name>
    <dbReference type="NCBI Taxonomy" id="1168221"/>
    <lineage>
        <taxon>Eukaryota</taxon>
        <taxon>Fungi</taxon>
        <taxon>Dikarya</taxon>
        <taxon>Ascomycota</taxon>
        <taxon>Pezizomycotina</taxon>
        <taxon>Dothideomycetes</taxon>
        <taxon>Dothideomycetes incertae sedis</taxon>
        <taxon>Coniosporium</taxon>
    </lineage>
</organism>
<comment type="subcellular location">
    <subcellularLocation>
        <location evidence="1">Membrane</location>
        <topology evidence="1">Multi-pass membrane protein</topology>
    </subcellularLocation>
</comment>
<accession>R7YVI1</accession>
<evidence type="ECO:0000256" key="1">
    <source>
        <dbReference type="ARBA" id="ARBA00004141"/>
    </source>
</evidence>
<dbReference type="GeneID" id="19902465"/>
<feature type="transmembrane region" description="Helical" evidence="6">
    <location>
        <begin position="277"/>
        <end position="310"/>
    </location>
</feature>
<feature type="transmembrane region" description="Helical" evidence="6">
    <location>
        <begin position="254"/>
        <end position="270"/>
    </location>
</feature>
<gene>
    <name evidence="9" type="ORF">W97_05154</name>
</gene>
<evidence type="ECO:0000256" key="5">
    <source>
        <dbReference type="SAM" id="MobiDB-lite"/>
    </source>
</evidence>
<feature type="compositionally biased region" description="Low complexity" evidence="5">
    <location>
        <begin position="492"/>
        <end position="505"/>
    </location>
</feature>
<dbReference type="OMA" id="IRVEIAC"/>
<dbReference type="PANTHER" id="PTHR39469:SF1">
    <property type="entry name" value="DUF4203 DOMAIN-CONTAINING PROTEIN"/>
    <property type="match status" value="1"/>
</dbReference>
<evidence type="ECO:0000256" key="7">
    <source>
        <dbReference type="SAM" id="SignalP"/>
    </source>
</evidence>
<feature type="region of interest" description="Disordered" evidence="5">
    <location>
        <begin position="842"/>
        <end position="865"/>
    </location>
</feature>
<feature type="region of interest" description="Disordered" evidence="5">
    <location>
        <begin position="627"/>
        <end position="761"/>
    </location>
</feature>
<feature type="compositionally biased region" description="Low complexity" evidence="5">
    <location>
        <begin position="62"/>
        <end position="80"/>
    </location>
</feature>
<feature type="transmembrane region" description="Helical" evidence="6">
    <location>
        <begin position="200"/>
        <end position="219"/>
    </location>
</feature>
<dbReference type="Pfam" id="PF13886">
    <property type="entry name" value="TM7S3_TM198"/>
    <property type="match status" value="1"/>
</dbReference>
<feature type="domain" description="TM7S3/TM198-like" evidence="8">
    <location>
        <begin position="147"/>
        <end position="350"/>
    </location>
</feature>
<feature type="compositionally biased region" description="Low complexity" evidence="5">
    <location>
        <begin position="521"/>
        <end position="533"/>
    </location>
</feature>
<feature type="compositionally biased region" description="Polar residues" evidence="5">
    <location>
        <begin position="82"/>
        <end position="98"/>
    </location>
</feature>
<dbReference type="PANTHER" id="PTHR39469">
    <property type="entry name" value="CHROMOSOME 1, WHOLE GENOME SHOTGUN SEQUENCE"/>
    <property type="match status" value="1"/>
</dbReference>
<keyword evidence="10" id="KW-1185">Reference proteome</keyword>
<protein>
    <recommendedName>
        <fullName evidence="8">TM7S3/TM198-like domain-containing protein</fullName>
    </recommendedName>
</protein>
<feature type="region of interest" description="Disordered" evidence="5">
    <location>
        <begin position="405"/>
        <end position="581"/>
    </location>
</feature>
<feature type="region of interest" description="Disordered" evidence="5">
    <location>
        <begin position="29"/>
        <end position="135"/>
    </location>
</feature>
<keyword evidence="4 6" id="KW-0472">Membrane</keyword>
<dbReference type="EMBL" id="JH767577">
    <property type="protein sequence ID" value="EON65912.1"/>
    <property type="molecule type" value="Genomic_DNA"/>
</dbReference>
<feature type="compositionally biased region" description="Polar residues" evidence="5">
    <location>
        <begin position="666"/>
        <end position="676"/>
    </location>
</feature>
<evidence type="ECO:0000259" key="8">
    <source>
        <dbReference type="Pfam" id="PF13886"/>
    </source>
</evidence>
<dbReference type="HOGENOM" id="CLU_003667_0_0_1"/>
<dbReference type="eggNOG" id="ENOG502RXUE">
    <property type="taxonomic scope" value="Eukaryota"/>
</dbReference>
<dbReference type="GO" id="GO:0016020">
    <property type="term" value="C:membrane"/>
    <property type="evidence" value="ECO:0007669"/>
    <property type="project" value="UniProtKB-SubCell"/>
</dbReference>
<keyword evidence="3 6" id="KW-1133">Transmembrane helix</keyword>
<name>R7YVI1_CONA1</name>
<feature type="compositionally biased region" description="Polar residues" evidence="5">
    <location>
        <begin position="731"/>
        <end position="741"/>
    </location>
</feature>
<dbReference type="RefSeq" id="XP_007781229.1">
    <property type="nucleotide sequence ID" value="XM_007783039.1"/>
</dbReference>
<feature type="transmembrane region" description="Helical" evidence="6">
    <location>
        <begin position="143"/>
        <end position="160"/>
    </location>
</feature>
<evidence type="ECO:0000256" key="4">
    <source>
        <dbReference type="ARBA" id="ARBA00023136"/>
    </source>
</evidence>
<keyword evidence="2 6" id="KW-0812">Transmembrane</keyword>
<evidence type="ECO:0000256" key="2">
    <source>
        <dbReference type="ARBA" id="ARBA00022692"/>
    </source>
</evidence>
<feature type="chain" id="PRO_5004450155" description="TM7S3/TM198-like domain-containing protein" evidence="7">
    <location>
        <begin position="24"/>
        <end position="1147"/>
    </location>
</feature>
<dbReference type="Proteomes" id="UP000016924">
    <property type="component" value="Unassembled WGS sequence"/>
</dbReference>
<dbReference type="STRING" id="1168221.R7YVI1"/>
<feature type="compositionally biased region" description="Polar residues" evidence="5">
    <location>
        <begin position="122"/>
        <end position="131"/>
    </location>
</feature>
<proteinExistence type="predicted"/>
<evidence type="ECO:0000313" key="9">
    <source>
        <dbReference type="EMBL" id="EON65912.1"/>
    </source>
</evidence>
<feature type="signal peptide" evidence="7">
    <location>
        <begin position="1"/>
        <end position="23"/>
    </location>
</feature>
<feature type="transmembrane region" description="Helical" evidence="6">
    <location>
        <begin position="226"/>
        <end position="242"/>
    </location>
</feature>